<dbReference type="GeneID" id="28975306"/>
<dbReference type="EMBL" id="KQ474087">
    <property type="protein sequence ID" value="KPV72357.1"/>
    <property type="molecule type" value="Genomic_DNA"/>
</dbReference>
<feature type="compositionally biased region" description="Low complexity" evidence="1">
    <location>
        <begin position="315"/>
        <end position="326"/>
    </location>
</feature>
<dbReference type="AlphaFoldDB" id="A0A0N8PZH7"/>
<name>A0A0N8PZH7_RHOGW</name>
<organism evidence="2 3">
    <name type="scientific">Rhodotorula graminis (strain WP1)</name>
    <dbReference type="NCBI Taxonomy" id="578459"/>
    <lineage>
        <taxon>Eukaryota</taxon>
        <taxon>Fungi</taxon>
        <taxon>Dikarya</taxon>
        <taxon>Basidiomycota</taxon>
        <taxon>Pucciniomycotina</taxon>
        <taxon>Microbotryomycetes</taxon>
        <taxon>Sporidiobolales</taxon>
        <taxon>Sporidiobolaceae</taxon>
        <taxon>Rhodotorula</taxon>
    </lineage>
</organism>
<feature type="compositionally biased region" description="Pro residues" evidence="1">
    <location>
        <begin position="12"/>
        <end position="23"/>
    </location>
</feature>
<feature type="compositionally biased region" description="Low complexity" evidence="1">
    <location>
        <begin position="166"/>
        <end position="176"/>
    </location>
</feature>
<feature type="compositionally biased region" description="Polar residues" evidence="1">
    <location>
        <begin position="380"/>
        <end position="394"/>
    </location>
</feature>
<reference evidence="2 3" key="1">
    <citation type="journal article" date="2015" name="Front. Microbiol.">
        <title>Genome sequence of the plant growth promoting endophytic yeast Rhodotorula graminis WP1.</title>
        <authorList>
            <person name="Firrincieli A."/>
            <person name="Otillar R."/>
            <person name="Salamov A."/>
            <person name="Schmutz J."/>
            <person name="Khan Z."/>
            <person name="Redman R.S."/>
            <person name="Fleck N.D."/>
            <person name="Lindquist E."/>
            <person name="Grigoriev I.V."/>
            <person name="Doty S.L."/>
        </authorList>
    </citation>
    <scope>NUCLEOTIDE SEQUENCE [LARGE SCALE GENOMIC DNA]</scope>
    <source>
        <strain evidence="2 3">WP1</strain>
    </source>
</reference>
<keyword evidence="3" id="KW-1185">Reference proteome</keyword>
<evidence type="ECO:0000313" key="3">
    <source>
        <dbReference type="Proteomes" id="UP000053890"/>
    </source>
</evidence>
<feature type="region of interest" description="Disordered" evidence="1">
    <location>
        <begin position="1"/>
        <end position="43"/>
    </location>
</feature>
<feature type="compositionally biased region" description="Low complexity" evidence="1">
    <location>
        <begin position="186"/>
        <end position="200"/>
    </location>
</feature>
<feature type="region of interest" description="Disordered" evidence="1">
    <location>
        <begin position="126"/>
        <end position="148"/>
    </location>
</feature>
<evidence type="ECO:0000256" key="1">
    <source>
        <dbReference type="SAM" id="MobiDB-lite"/>
    </source>
</evidence>
<proteinExistence type="predicted"/>
<dbReference type="Proteomes" id="UP000053890">
    <property type="component" value="Unassembled WGS sequence"/>
</dbReference>
<evidence type="ECO:0000313" key="2">
    <source>
        <dbReference type="EMBL" id="KPV72357.1"/>
    </source>
</evidence>
<accession>A0A0N8PZH7</accession>
<dbReference type="RefSeq" id="XP_018268406.1">
    <property type="nucleotide sequence ID" value="XM_018414858.1"/>
</dbReference>
<protein>
    <submittedName>
        <fullName evidence="2">Uncharacterized protein</fullName>
    </submittedName>
</protein>
<feature type="region of interest" description="Disordered" evidence="1">
    <location>
        <begin position="314"/>
        <end position="335"/>
    </location>
</feature>
<dbReference type="OMA" id="WATRGTE"/>
<sequence>MAPRARLVFQLAPPPPPAGPAPSPTSGARADRPRPLPHPPAQLASQGVFSILPAGGARVGARDVRVPAGSAVERVGKGTVALAESAEGLRWAGTDQQGRPGHWTLWLLDATEGDVLAVERILATSRPHPARPQAHVHARQAPPPPRLRNSILLYDESSRSALAILPLSSPPTSASSTPPPRPPRPLTHSHSHIAPSPTHHPSAAAFAAYVNHVSASIHPSPTPETLRRDDRVARREIERLAAEETADDELRLPPAPEMLELVVLPSVDGLVDTSVTAGAASPEEPRWRDERDVLVKGLERLDLETELARPVLHGPSSVVASPPHSSRQGSSWTVSSWATRGTERFMTADEGGVEDGLLEDGPASAFTARADDDATPRPSYLNTRPPVSTASPTSLADPAFQFDLAHTLTNGNASP</sequence>
<gene>
    <name evidence="2" type="ORF">RHOBADRAFT_46807</name>
</gene>
<dbReference type="OrthoDB" id="10622063at2759"/>
<feature type="region of interest" description="Disordered" evidence="1">
    <location>
        <begin position="166"/>
        <end position="200"/>
    </location>
</feature>
<feature type="region of interest" description="Disordered" evidence="1">
    <location>
        <begin position="352"/>
        <end position="395"/>
    </location>
</feature>